<proteinExistence type="predicted"/>
<protein>
    <submittedName>
        <fullName evidence="2">Arginine--tRNA ligase</fullName>
    </submittedName>
</protein>
<evidence type="ECO:0000313" key="3">
    <source>
        <dbReference type="Proteomes" id="UP000178186"/>
    </source>
</evidence>
<feature type="non-terminal residue" evidence="2">
    <location>
        <position position="72"/>
    </location>
</feature>
<feature type="domain" description="Arginyl-tRNA synthetase catalytic core" evidence="1">
    <location>
        <begin position="2"/>
        <end position="68"/>
    </location>
</feature>
<dbReference type="GO" id="GO:0016874">
    <property type="term" value="F:ligase activity"/>
    <property type="evidence" value="ECO:0007669"/>
    <property type="project" value="UniProtKB-KW"/>
</dbReference>
<reference evidence="2 3" key="1">
    <citation type="journal article" date="2016" name="Nat. Commun.">
        <title>Thousands of microbial genomes shed light on interconnected biogeochemical processes in an aquifer system.</title>
        <authorList>
            <person name="Anantharaman K."/>
            <person name="Brown C.T."/>
            <person name="Hug L.A."/>
            <person name="Sharon I."/>
            <person name="Castelle C.J."/>
            <person name="Probst A.J."/>
            <person name="Thomas B.C."/>
            <person name="Singh A."/>
            <person name="Wilkins M.J."/>
            <person name="Karaoz U."/>
            <person name="Brodie E.L."/>
            <person name="Williams K.H."/>
            <person name="Hubbard S.S."/>
            <person name="Banfield J.F."/>
        </authorList>
    </citation>
    <scope>NUCLEOTIDE SEQUENCE [LARGE SCALE GENOMIC DNA]</scope>
</reference>
<feature type="non-terminal residue" evidence="2">
    <location>
        <position position="1"/>
    </location>
</feature>
<dbReference type="SUPFAM" id="SSF52374">
    <property type="entry name" value="Nucleotidylyl transferase"/>
    <property type="match status" value="1"/>
</dbReference>
<dbReference type="InterPro" id="IPR014729">
    <property type="entry name" value="Rossmann-like_a/b/a_fold"/>
</dbReference>
<accession>A0A1G2GU53</accession>
<evidence type="ECO:0000259" key="1">
    <source>
        <dbReference type="Pfam" id="PF00750"/>
    </source>
</evidence>
<dbReference type="Gene3D" id="3.40.50.620">
    <property type="entry name" value="HUPs"/>
    <property type="match status" value="1"/>
</dbReference>
<dbReference type="InterPro" id="IPR035684">
    <property type="entry name" value="ArgRS_core"/>
</dbReference>
<organism evidence="2 3">
    <name type="scientific">Candidatus Ryanbacteria bacterium RIFCSPLOWO2_02_FULL_45_11c</name>
    <dbReference type="NCBI Taxonomy" id="1802128"/>
    <lineage>
        <taxon>Bacteria</taxon>
        <taxon>Candidatus Ryaniibacteriota</taxon>
    </lineage>
</organism>
<evidence type="ECO:0000313" key="2">
    <source>
        <dbReference type="EMBL" id="OGZ53733.1"/>
    </source>
</evidence>
<comment type="caution">
    <text evidence="2">The sequence shown here is derived from an EMBL/GenBank/DDBJ whole genome shotgun (WGS) entry which is preliminary data.</text>
</comment>
<name>A0A1G2GU53_9BACT</name>
<dbReference type="STRING" id="1802128.A3H64_01695"/>
<dbReference type="Proteomes" id="UP000178186">
    <property type="component" value="Unassembled WGS sequence"/>
</dbReference>
<dbReference type="AlphaFoldDB" id="A0A1G2GU53"/>
<keyword evidence="2" id="KW-0436">Ligase</keyword>
<gene>
    <name evidence="2" type="ORF">A3H64_01695</name>
</gene>
<sequence>SHHFKQLFRVAELLGYEGVGDSEHVEFGFMKLPEGAISTRKGMVIALGALLDEAEKRALAVIREKNPDLSHA</sequence>
<dbReference type="EMBL" id="MHNY01000052">
    <property type="protein sequence ID" value="OGZ53733.1"/>
    <property type="molecule type" value="Genomic_DNA"/>
</dbReference>
<dbReference type="Pfam" id="PF00750">
    <property type="entry name" value="tRNA-synt_1d"/>
    <property type="match status" value="1"/>
</dbReference>